<dbReference type="EMBL" id="JAKGAQ010000002">
    <property type="protein sequence ID" value="MCF2871433.1"/>
    <property type="molecule type" value="Genomic_DNA"/>
</dbReference>
<accession>A0ABS9CVY4</accession>
<sequence length="361" mass="36964">MAKIKQIGMAAGTFSVALGIGFVMQNGDALAARFGADTAAEQPAPFAETVEVDAAADVIDPMVMPFEEPIVVAQAGVASPKAPDLATPNPVIESAVVLPEAAKVPPQPQAPIQLAALDPEEMPEIETDAIAAVEVDCVPVMSATASTAATVALSVSAPCHTSAPFTVHHQGMMFTAMTDASGAADMNVPALAEVAVMIAAFADGDGAVSTVAIPDFANYDRAVLQWQGETSVMLSAYEGNANFGDDAHIHAGNPGDMARLATAEGGYLVKLGNASAPDPLMAEIYTFPSGMIGVTPDVMLVAEAEITAGNCGQELNAQSIQVSPTGATSALDLTMIMPDCDAVGDFLILQNMFEDLTIASR</sequence>
<evidence type="ECO:0000313" key="1">
    <source>
        <dbReference type="EMBL" id="MCF2871433.1"/>
    </source>
</evidence>
<comment type="caution">
    <text evidence="1">The sequence shown here is derived from an EMBL/GenBank/DDBJ whole genome shotgun (WGS) entry which is preliminary data.</text>
</comment>
<name>A0ABS9CVY4_9RHOB</name>
<protein>
    <recommendedName>
        <fullName evidence="3">CHRD domain-containing protein</fullName>
    </recommendedName>
</protein>
<gene>
    <name evidence="1" type="ORF">L0664_10200</name>
</gene>
<dbReference type="Proteomes" id="UP001200557">
    <property type="component" value="Unassembled WGS sequence"/>
</dbReference>
<reference evidence="1 2" key="1">
    <citation type="submission" date="2022-01" db="EMBL/GenBank/DDBJ databases">
        <title>Octadecabacter sp. nov., isolated from a marine alga.</title>
        <authorList>
            <person name="Jin M.S."/>
            <person name="Kim H.M."/>
            <person name="Han D.M."/>
            <person name="Jung J.J."/>
            <person name="Jeon C.O."/>
        </authorList>
    </citation>
    <scope>NUCLEOTIDE SEQUENCE [LARGE SCALE GENOMIC DNA]</scope>
    <source>
        <strain evidence="1 2">G9-8</strain>
    </source>
</reference>
<dbReference type="RefSeq" id="WP_235225695.1">
    <property type="nucleotide sequence ID" value="NZ_JAKGAQ010000002.1"/>
</dbReference>
<organism evidence="1 2">
    <name type="scientific">Octadecabacter dasysiphoniae</name>
    <dbReference type="NCBI Taxonomy" id="2909341"/>
    <lineage>
        <taxon>Bacteria</taxon>
        <taxon>Pseudomonadati</taxon>
        <taxon>Pseudomonadota</taxon>
        <taxon>Alphaproteobacteria</taxon>
        <taxon>Rhodobacterales</taxon>
        <taxon>Roseobacteraceae</taxon>
        <taxon>Octadecabacter</taxon>
    </lineage>
</organism>
<evidence type="ECO:0000313" key="2">
    <source>
        <dbReference type="Proteomes" id="UP001200557"/>
    </source>
</evidence>
<proteinExistence type="predicted"/>
<evidence type="ECO:0008006" key="3">
    <source>
        <dbReference type="Google" id="ProtNLM"/>
    </source>
</evidence>
<keyword evidence="2" id="KW-1185">Reference proteome</keyword>